<dbReference type="RefSeq" id="WP_138156939.1">
    <property type="nucleotide sequence ID" value="NZ_CP039381.1"/>
</dbReference>
<dbReference type="AlphaFoldDB" id="A0A4P8XXG9"/>
<dbReference type="KEGG" id="ruj:E5Z56_05535"/>
<evidence type="ECO:0000256" key="1">
    <source>
        <dbReference type="SAM" id="MobiDB-lite"/>
    </source>
</evidence>
<dbReference type="EMBL" id="CP039381">
    <property type="protein sequence ID" value="QCT06859.1"/>
    <property type="molecule type" value="Genomic_DNA"/>
</dbReference>
<protein>
    <submittedName>
        <fullName evidence="2">LtrC-like protein</fullName>
    </submittedName>
</protein>
<proteinExistence type="predicted"/>
<sequence>MTNDFKARKNGYRQPQRSPEEYKQFKKEEKEAVYQLVDSAVANVVSSPTEFQKFLDTQARMDRYSAANALLIYKQCPEATQLKDFDGWREENVRIKKGAKSISILEPVDYTRSDGTQGISYNVKKVFDVTQTNGRRKPAPTVNRDPRNLVTVMINTSPVNCESAEQLPNPDAVAYYDNSKDTLFIKKGVGDSVALFQGVALELGYAELSSRSESFSRKDMSFQAVCVGYMLCKKYGVDTKSFAVDRVPAEWKDKEPKDVRAELSKVRTAMSDIHSRISDELYRQQQERTADRAR</sequence>
<gene>
    <name evidence="2" type="ORF">E5Z56_05535</name>
</gene>
<dbReference type="OrthoDB" id="9803716at2"/>
<dbReference type="Proteomes" id="UP000301475">
    <property type="component" value="Chromosome"/>
</dbReference>
<evidence type="ECO:0000313" key="2">
    <source>
        <dbReference type="EMBL" id="QCT06859.1"/>
    </source>
</evidence>
<evidence type="ECO:0000313" key="3">
    <source>
        <dbReference type="Proteomes" id="UP000301475"/>
    </source>
</evidence>
<reference evidence="2 3" key="1">
    <citation type="submission" date="2019-04" db="EMBL/GenBank/DDBJ databases">
        <authorList>
            <person name="Embree M."/>
            <person name="Gaffney J.R."/>
        </authorList>
    </citation>
    <scope>NUCLEOTIDE SEQUENCE [LARGE SCALE GENOMIC DNA]</scope>
    <source>
        <strain evidence="2 3">JE7A12</strain>
    </source>
</reference>
<feature type="region of interest" description="Disordered" evidence="1">
    <location>
        <begin position="1"/>
        <end position="25"/>
    </location>
</feature>
<accession>A0A4P8XXG9</accession>
<organism evidence="2 3">
    <name type="scientific">Ruminococcus bovis</name>
    <dbReference type="NCBI Taxonomy" id="2564099"/>
    <lineage>
        <taxon>Bacteria</taxon>
        <taxon>Bacillati</taxon>
        <taxon>Bacillota</taxon>
        <taxon>Clostridia</taxon>
        <taxon>Eubacteriales</taxon>
        <taxon>Oscillospiraceae</taxon>
        <taxon>Ruminococcus</taxon>
    </lineage>
</organism>
<name>A0A4P8XXG9_9FIRM</name>
<keyword evidence="3" id="KW-1185">Reference proteome</keyword>